<dbReference type="KEGG" id="soy:115884872"/>
<feature type="coiled-coil region" evidence="1">
    <location>
        <begin position="974"/>
        <end position="1036"/>
    </location>
</feature>
<reference evidence="6" key="1">
    <citation type="submission" date="2025-08" db="UniProtKB">
        <authorList>
            <consortium name="RefSeq"/>
        </authorList>
    </citation>
    <scope>IDENTIFICATION</scope>
    <source>
        <tissue evidence="6">Gonads</tissue>
    </source>
</reference>
<feature type="region of interest" description="Disordered" evidence="2">
    <location>
        <begin position="200"/>
        <end position="359"/>
    </location>
</feature>
<feature type="region of interest" description="Disordered" evidence="2">
    <location>
        <begin position="32"/>
        <end position="68"/>
    </location>
</feature>
<dbReference type="FunCoup" id="A0A6J2Y8G9">
    <property type="interactions" value="588"/>
</dbReference>
<feature type="compositionally biased region" description="Basic and acidic residues" evidence="2">
    <location>
        <begin position="1124"/>
        <end position="1165"/>
    </location>
</feature>
<dbReference type="Proteomes" id="UP000504635">
    <property type="component" value="Unplaced"/>
</dbReference>
<dbReference type="Pfam" id="PF12874">
    <property type="entry name" value="zf-met"/>
    <property type="match status" value="1"/>
</dbReference>
<feature type="domain" description="C2H2-type" evidence="3">
    <location>
        <begin position="1225"/>
        <end position="1247"/>
    </location>
</feature>
<keyword evidence="5" id="KW-1185">Reference proteome</keyword>
<dbReference type="InParanoid" id="A0A6J2Y8G9"/>
<feature type="compositionally biased region" description="Polar residues" evidence="2">
    <location>
        <begin position="224"/>
        <end position="234"/>
    </location>
</feature>
<feature type="compositionally biased region" description="Basic and acidic residues" evidence="2">
    <location>
        <begin position="279"/>
        <end position="293"/>
    </location>
</feature>
<feature type="region of interest" description="Disordered" evidence="2">
    <location>
        <begin position="1083"/>
        <end position="1102"/>
    </location>
</feature>
<dbReference type="PANTHER" id="PTHR31434:SF2">
    <property type="entry name" value="S PHASE CYCLIN A-ASSOCIATED PROTEIN IN THE ENDOPLASMIC RETICULUM"/>
    <property type="match status" value="1"/>
</dbReference>
<sequence>MEQVRLLVQEQGREARNLLTFSIAADDIRSKISKKPPCSPRASDLSPSKSGNMRVRTGARVRSASTGRDKKSELRARYWALLFGNLQRSIAEIYNTVETHESLTECQEVSLVLENYLRDFSALADWFRLKWEYENTPVPQRPTSLAWDVSKTNLVKPNKSGKSSPNLGSGRNSPNPGKISPRLHANKCKSCTCNSCPSSPLPPIDQTIPEGKLFEPSELDDGVKNQNKTASKAASSPVKPNDNKNIEVNKLEQTVKKKSEGKPKASAASKVVPKVNSVGKKEKIVSAKDKNVDSKNNTKKSNEDLKNAGKPKNNGSPEEKSTPMVVKENITVPVSTDDGDKTVIEREKNDDSSENKNLSEFGLNLTENVANFFSSCATVKNIDSPSEDQRTYDILRKVDVESAEKSTSTDDFPRLALKRPQVVKVNQECQTDQEQQQDKKPTAPLPSSRSNKPEPSSLKSSVIRPTTASTVKAVVNSTRPAYSTALTKSASAKIVPPRPKVDARSTGSSGTTRNGSGTSAVQRTVQGLTRSRTVIQVTPPNISNQKSRFSLPNNPQKSSPVAKSTPRPEKPVSDMKFSNSNLRPKIHPPSANQIHRNSTNSVVPAPQKMPNAQKQPPRKPFSLMQKSKTTLTKDSLTKSLSLDEYASSVETLVPQGQSRENMHNITNSSNSIASSSETINNDTNQSEHGDGWFTVKGRRFKNGSGKQRRSDTALSWATRFHQVSATASLPALALLPESSDTSKSPKSIEKSVKENLNNLKSLKNNVEKSEVRKSNSERESLEKKDLKHGNMRRSYSNLTKSSLNRMQEKNKVNLNIKKNAESQELDIDISKDIDPDSETDDEQSKLKDMQDELATEEEHRKKTKELNEEEDRLHKEIEKLKCLVIEVDTETDGTETDGDELQGENDEDCPISLLDGDVSLEARYEPMLAGMSWSERVDTLAALEAINARHPGRALELHQKLSNPLRKMSLAEAVRRYQAKQAKAQKRREDLQCERAQKLQALSTRVEDVKTAKLQLIEEKRQRMELRLQKAAQNRKRHIKGIIKKAHDEEEKLKEIAFINELEAQNKRHDFLQSCRERRGRIQGLQEDRRKRQEEKAAKEAAVEERRKALERERLERLDRLQDERRQRDERIGQQQQQRERERQELAREKARDREERLSALHEKQLASTQELQKRIEQKQEDSKRRHEENMEQIRQRALELSIHRCHNDDNQAPNMVPYPQQKLCTVCNVLIKSEVYLMSHLRGRLHQEAVKQANPSFSANEIEQYNLKQIVDAPDGKEDPKDIAAKERGKSYRKRCKKIRQRMATKGAEYETSYKPVVSDGNNKRSLNRNINTIGSITNQASQGLSPASLSQLDRILNELSRLLSKGNGNDMLMFQSVGGFSVLVKLLALGLDGNASITIKTLIICCNLWQIACKGTEGAQNAQYVILSNKLTPVIDLLNQRLQDLDCEDSLPSDPLSTALMQLLAVVLNNTPEDTLASRVHDVVSFSVCSGLVDHLARCCLSIRQPVHDQPPACAFLLAALRFPAALAARCPEEGTAGGDPTHLVATLHGTELLGCVSMLYGSLLPPEATAARGEGLAPPPLPGAGVSLALETFRLLRRVAEVDLGKFQEVLGAEGISLQFRHISGHLIWCCASPTVPKINGKEDTAMLAALQELLHEVVSVTGFFAVGNVENQMLLVSGQSPSVLQQLCSLPFPYFSVDQLSSVLYPTLLACCADNEHTTAILKQELSYDLLEEFRKSENGKKLRLIQLLEVQTAKKSKTT</sequence>
<feature type="compositionally biased region" description="Polar residues" evidence="2">
    <location>
        <begin position="590"/>
        <end position="602"/>
    </location>
</feature>
<feature type="region of interest" description="Disordered" evidence="2">
    <location>
        <begin position="759"/>
        <end position="807"/>
    </location>
</feature>
<feature type="region of interest" description="Disordered" evidence="2">
    <location>
        <begin position="889"/>
        <end position="911"/>
    </location>
</feature>
<dbReference type="GeneID" id="115884872"/>
<evidence type="ECO:0000256" key="1">
    <source>
        <dbReference type="SAM" id="Coils"/>
    </source>
</evidence>
<feature type="compositionally biased region" description="Basic and acidic residues" evidence="2">
    <location>
        <begin position="338"/>
        <end position="354"/>
    </location>
</feature>
<feature type="domain" description="S phase cyclin A-associated protein in the endoplasmic reticulum N-terminal" evidence="4">
    <location>
        <begin position="65"/>
        <end position="158"/>
    </location>
</feature>
<feature type="compositionally biased region" description="Basic and acidic residues" evidence="2">
    <location>
        <begin position="1172"/>
        <end position="1190"/>
    </location>
</feature>
<feature type="region of interest" description="Disordered" evidence="2">
    <location>
        <begin position="1124"/>
        <end position="1190"/>
    </location>
</feature>
<dbReference type="InterPro" id="IPR013087">
    <property type="entry name" value="Znf_C2H2_type"/>
</dbReference>
<feature type="compositionally biased region" description="Low complexity" evidence="2">
    <location>
        <begin position="504"/>
        <end position="519"/>
    </location>
</feature>
<feature type="compositionally biased region" description="Basic and acidic residues" evidence="2">
    <location>
        <begin position="1086"/>
        <end position="1102"/>
    </location>
</feature>
<organism evidence="5 6">
    <name type="scientific">Sitophilus oryzae</name>
    <name type="common">Rice weevil</name>
    <name type="synonym">Curculio oryzae</name>
    <dbReference type="NCBI Taxonomy" id="7048"/>
    <lineage>
        <taxon>Eukaryota</taxon>
        <taxon>Metazoa</taxon>
        <taxon>Ecdysozoa</taxon>
        <taxon>Arthropoda</taxon>
        <taxon>Hexapoda</taxon>
        <taxon>Insecta</taxon>
        <taxon>Pterygota</taxon>
        <taxon>Neoptera</taxon>
        <taxon>Endopterygota</taxon>
        <taxon>Coleoptera</taxon>
        <taxon>Polyphaga</taxon>
        <taxon>Cucujiformia</taxon>
        <taxon>Curculionidae</taxon>
        <taxon>Dryophthorinae</taxon>
        <taxon>Sitophilus</taxon>
    </lineage>
</organism>
<protein>
    <submittedName>
        <fullName evidence="6">S phase cyclin A-associated protein in the endoplasmic reticulum isoform X1</fullName>
    </submittedName>
</protein>
<accession>A0A6J2Y8G9</accession>
<feature type="compositionally biased region" description="Acidic residues" evidence="2">
    <location>
        <begin position="889"/>
        <end position="909"/>
    </location>
</feature>
<feature type="compositionally biased region" description="Polar residues" evidence="2">
    <location>
        <begin position="793"/>
        <end position="805"/>
    </location>
</feature>
<dbReference type="PANTHER" id="PTHR31434">
    <property type="entry name" value="S PHASE CYCLIN A-ASSOCIATED PROTEIN IN THE ENDOPLASMIC RETICULUM"/>
    <property type="match status" value="1"/>
</dbReference>
<feature type="region of interest" description="Disordered" evidence="2">
    <location>
        <begin position="653"/>
        <end position="713"/>
    </location>
</feature>
<evidence type="ECO:0000259" key="3">
    <source>
        <dbReference type="Pfam" id="PF12874"/>
    </source>
</evidence>
<dbReference type="Pfam" id="PF16501">
    <property type="entry name" value="SCAPER_N"/>
    <property type="match status" value="1"/>
</dbReference>
<dbReference type="InterPro" id="IPR036236">
    <property type="entry name" value="Znf_C2H2_sf"/>
</dbReference>
<dbReference type="OrthoDB" id="71500at2759"/>
<feature type="compositionally biased region" description="Polar residues" evidence="2">
    <location>
        <begin position="445"/>
        <end position="465"/>
    </location>
</feature>
<feature type="compositionally biased region" description="Low complexity" evidence="2">
    <location>
        <begin position="664"/>
        <end position="681"/>
    </location>
</feature>
<dbReference type="CTD" id="35149"/>
<feature type="compositionally biased region" description="Basic and acidic residues" evidence="2">
    <location>
        <begin position="765"/>
        <end position="788"/>
    </location>
</feature>
<dbReference type="SUPFAM" id="SSF57667">
    <property type="entry name" value="beta-beta-alpha zinc fingers"/>
    <property type="match status" value="1"/>
</dbReference>
<feature type="region of interest" description="Disordered" evidence="2">
    <location>
        <begin position="488"/>
        <end position="630"/>
    </location>
</feature>
<evidence type="ECO:0000313" key="5">
    <source>
        <dbReference type="Proteomes" id="UP000504635"/>
    </source>
</evidence>
<proteinExistence type="predicted"/>
<feature type="region of interest" description="Disordered" evidence="2">
    <location>
        <begin position="153"/>
        <end position="181"/>
    </location>
</feature>
<evidence type="ECO:0000259" key="4">
    <source>
        <dbReference type="Pfam" id="PF16501"/>
    </source>
</evidence>
<feature type="region of interest" description="Disordered" evidence="2">
    <location>
        <begin position="426"/>
        <end position="465"/>
    </location>
</feature>
<feature type="compositionally biased region" description="Polar residues" evidence="2">
    <location>
        <begin position="520"/>
        <end position="562"/>
    </location>
</feature>
<dbReference type="RefSeq" id="XP_030759439.1">
    <property type="nucleotide sequence ID" value="XM_030903579.1"/>
</dbReference>
<evidence type="ECO:0000256" key="2">
    <source>
        <dbReference type="SAM" id="MobiDB-lite"/>
    </source>
</evidence>
<dbReference type="InterPro" id="IPR032446">
    <property type="entry name" value="SCAPER_N"/>
</dbReference>
<feature type="compositionally biased region" description="Polar residues" evidence="2">
    <location>
        <begin position="153"/>
        <end position="175"/>
    </location>
</feature>
<feature type="region of interest" description="Disordered" evidence="2">
    <location>
        <begin position="826"/>
        <end position="869"/>
    </location>
</feature>
<keyword evidence="1" id="KW-0175">Coiled coil</keyword>
<feature type="compositionally biased region" description="Basic and acidic residues" evidence="2">
    <location>
        <begin position="842"/>
        <end position="869"/>
    </location>
</feature>
<name>A0A6J2Y8G9_SITOR</name>
<feature type="compositionally biased region" description="Basic and acidic residues" evidence="2">
    <location>
        <begin position="241"/>
        <end position="263"/>
    </location>
</feature>
<gene>
    <name evidence="6" type="primary">LOC115884872</name>
</gene>
<evidence type="ECO:0000313" key="6">
    <source>
        <dbReference type="RefSeq" id="XP_030759439.1"/>
    </source>
</evidence>